<dbReference type="RefSeq" id="WP_109723990.1">
    <property type="nucleotide sequence ID" value="NZ_MSZV01000013.1"/>
</dbReference>
<keyword evidence="1" id="KW-0472">Membrane</keyword>
<comment type="caution">
    <text evidence="4">The sequence shown here is derived from an EMBL/GenBank/DDBJ whole genome shotgun (WGS) entry which is preliminary data.</text>
</comment>
<evidence type="ECO:0000313" key="4">
    <source>
        <dbReference type="EMBL" id="PWK85870.1"/>
    </source>
</evidence>
<dbReference type="Pfam" id="PF03703">
    <property type="entry name" value="bPH_2"/>
    <property type="match status" value="1"/>
</dbReference>
<feature type="domain" description="Putative zinc-ribbon" evidence="3">
    <location>
        <begin position="4"/>
        <end position="29"/>
    </location>
</feature>
<dbReference type="AlphaFoldDB" id="A0A316HYN8"/>
<keyword evidence="1" id="KW-0812">Transmembrane</keyword>
<sequence>MNDPMKRCPACAELIQAAARKCRYCGTDLDAYVAAHEASVEQTLFTGHPKAVYSFGQLVLSVCTLGIAWLVFWLRSLSLTFTITTQRVRVERGLFSKAQDNVELFRVDHFDILKPLGMRLLGLCRVRLHSSDAEMPVVDLFGIPGLEAMADTLRECSLRERARRRVLPMEQM</sequence>
<keyword evidence="5" id="KW-1185">Reference proteome</keyword>
<dbReference type="OrthoDB" id="9152674at2"/>
<dbReference type="Pfam" id="PF13248">
    <property type="entry name" value="Zn_ribbon_3"/>
    <property type="match status" value="1"/>
</dbReference>
<organism evidence="4 5">
    <name type="scientific">Fulvimonas soli</name>
    <dbReference type="NCBI Taxonomy" id="155197"/>
    <lineage>
        <taxon>Bacteria</taxon>
        <taxon>Pseudomonadati</taxon>
        <taxon>Pseudomonadota</taxon>
        <taxon>Gammaproteobacteria</taxon>
        <taxon>Lysobacterales</taxon>
        <taxon>Rhodanobacteraceae</taxon>
        <taxon>Fulvimonas</taxon>
    </lineage>
</organism>
<keyword evidence="1" id="KW-1133">Transmembrane helix</keyword>
<dbReference type="InterPro" id="IPR059113">
    <property type="entry name" value="Znf_ribbon"/>
</dbReference>
<gene>
    <name evidence="4" type="ORF">C7456_108166</name>
</gene>
<name>A0A316HYN8_9GAMM</name>
<accession>A0A316HYN8</accession>
<dbReference type="Proteomes" id="UP000245812">
    <property type="component" value="Unassembled WGS sequence"/>
</dbReference>
<evidence type="ECO:0000259" key="2">
    <source>
        <dbReference type="Pfam" id="PF03703"/>
    </source>
</evidence>
<dbReference type="EMBL" id="QGHC01000008">
    <property type="protein sequence ID" value="PWK85870.1"/>
    <property type="molecule type" value="Genomic_DNA"/>
</dbReference>
<feature type="domain" description="YdbS-like PH" evidence="2">
    <location>
        <begin position="79"/>
        <end position="151"/>
    </location>
</feature>
<evidence type="ECO:0000259" key="3">
    <source>
        <dbReference type="Pfam" id="PF13248"/>
    </source>
</evidence>
<reference evidence="4 5" key="1">
    <citation type="submission" date="2018-05" db="EMBL/GenBank/DDBJ databases">
        <title>Genomic Encyclopedia of Type Strains, Phase IV (KMG-IV): sequencing the most valuable type-strain genomes for metagenomic binning, comparative biology and taxonomic classification.</title>
        <authorList>
            <person name="Goeker M."/>
        </authorList>
    </citation>
    <scope>NUCLEOTIDE SEQUENCE [LARGE SCALE GENOMIC DNA]</scope>
    <source>
        <strain evidence="4 5">DSM 14263</strain>
    </source>
</reference>
<evidence type="ECO:0000313" key="5">
    <source>
        <dbReference type="Proteomes" id="UP000245812"/>
    </source>
</evidence>
<feature type="transmembrane region" description="Helical" evidence="1">
    <location>
        <begin position="51"/>
        <end position="74"/>
    </location>
</feature>
<proteinExistence type="predicted"/>
<dbReference type="InterPro" id="IPR005182">
    <property type="entry name" value="YdbS-like_PH"/>
</dbReference>
<evidence type="ECO:0000256" key="1">
    <source>
        <dbReference type="SAM" id="Phobius"/>
    </source>
</evidence>
<protein>
    <submittedName>
        <fullName evidence="4">Zinc ribbon protein</fullName>
    </submittedName>
</protein>